<protein>
    <recommendedName>
        <fullName evidence="5">Protein FAR1-RELATED SEQUENCE</fullName>
    </recommendedName>
</protein>
<dbReference type="InterPro" id="IPR004330">
    <property type="entry name" value="FAR1_DNA_bnd_dom"/>
</dbReference>
<evidence type="ECO:0000313" key="3">
    <source>
        <dbReference type="EMBL" id="KAK8930822.1"/>
    </source>
</evidence>
<evidence type="ECO:0000259" key="1">
    <source>
        <dbReference type="Pfam" id="PF03101"/>
    </source>
</evidence>
<evidence type="ECO:0000259" key="2">
    <source>
        <dbReference type="Pfam" id="PF10551"/>
    </source>
</evidence>
<dbReference type="Pfam" id="PF03101">
    <property type="entry name" value="FAR1"/>
    <property type="match status" value="1"/>
</dbReference>
<feature type="domain" description="MULE transposase" evidence="2">
    <location>
        <begin position="212"/>
        <end position="297"/>
    </location>
</feature>
<accession>A0AAP0B7C7</accession>
<dbReference type="PANTHER" id="PTHR47718:SF17">
    <property type="entry name" value="PROTEIN FAR1-RELATED SEQUENCE 5-LIKE"/>
    <property type="match status" value="1"/>
</dbReference>
<reference evidence="3 4" key="1">
    <citation type="journal article" date="2022" name="Nat. Plants">
        <title>Genomes of leafy and leafless Platanthera orchids illuminate the evolution of mycoheterotrophy.</title>
        <authorList>
            <person name="Li M.H."/>
            <person name="Liu K.W."/>
            <person name="Li Z."/>
            <person name="Lu H.C."/>
            <person name="Ye Q.L."/>
            <person name="Zhang D."/>
            <person name="Wang J.Y."/>
            <person name="Li Y.F."/>
            <person name="Zhong Z.M."/>
            <person name="Liu X."/>
            <person name="Yu X."/>
            <person name="Liu D.K."/>
            <person name="Tu X.D."/>
            <person name="Liu B."/>
            <person name="Hao Y."/>
            <person name="Liao X.Y."/>
            <person name="Jiang Y.T."/>
            <person name="Sun W.H."/>
            <person name="Chen J."/>
            <person name="Chen Y.Q."/>
            <person name="Ai Y."/>
            <person name="Zhai J.W."/>
            <person name="Wu S.S."/>
            <person name="Zhou Z."/>
            <person name="Hsiao Y.Y."/>
            <person name="Wu W.L."/>
            <person name="Chen Y.Y."/>
            <person name="Lin Y.F."/>
            <person name="Hsu J.L."/>
            <person name="Li C.Y."/>
            <person name="Wang Z.W."/>
            <person name="Zhao X."/>
            <person name="Zhong W.Y."/>
            <person name="Ma X.K."/>
            <person name="Ma L."/>
            <person name="Huang J."/>
            <person name="Chen G.Z."/>
            <person name="Huang M.Z."/>
            <person name="Huang L."/>
            <person name="Peng D.H."/>
            <person name="Luo Y.B."/>
            <person name="Zou S.Q."/>
            <person name="Chen S.P."/>
            <person name="Lan S."/>
            <person name="Tsai W.C."/>
            <person name="Van de Peer Y."/>
            <person name="Liu Z.J."/>
        </authorList>
    </citation>
    <scope>NUCLEOTIDE SEQUENCE [LARGE SCALE GENOMIC DNA]</scope>
    <source>
        <strain evidence="3">Lor287</strain>
    </source>
</reference>
<dbReference type="PANTHER" id="PTHR47718">
    <property type="entry name" value="OS01G0519700 PROTEIN"/>
    <property type="match status" value="1"/>
</dbReference>
<sequence length="371" mass="42414">MYCDYAHKTGFSVRKQNIVYWAHTRFIKGRGYSCSKAGLKVSKPLRDEQQKYRKLDTRTDCLACIYFNADKEGKNWEVTKFVEEHNHSLASKNDRHLLRSHRSISTVQASLLKNMTCVGIRTTDAYNFLADEVGGVENVGFCKSDAYNFVQRERRALIDSGDASSLSKVLQDRQSEDNMFSYDILTDEMNRLIGFLWIDGHSKIDYDCFGDVIVFDTTYRLNKYNLACAPFIAVNHHWQNIFVDGAFIATETIESFCWVFETFLRFVGGKQPTTIFTDQDQAMAAAIERTFPTSHFLFAAARDDSKGKAPIVVDLKEEPKEYNFLDNITLESFAAPVDTPPSCQNFNVQSTLDAPVDTHYKFSAIPDVLRW</sequence>
<dbReference type="Pfam" id="PF10551">
    <property type="entry name" value="MULE"/>
    <property type="match status" value="1"/>
</dbReference>
<keyword evidence="4" id="KW-1185">Reference proteome</keyword>
<feature type="domain" description="FAR1" evidence="1">
    <location>
        <begin position="2"/>
        <end position="90"/>
    </location>
</feature>
<name>A0AAP0B7C7_9ASPA</name>
<dbReference type="Proteomes" id="UP001418222">
    <property type="component" value="Unassembled WGS sequence"/>
</dbReference>
<comment type="caution">
    <text evidence="3">The sequence shown here is derived from an EMBL/GenBank/DDBJ whole genome shotgun (WGS) entry which is preliminary data.</text>
</comment>
<proteinExistence type="predicted"/>
<gene>
    <name evidence="3" type="primary">FRS10</name>
    <name evidence="3" type="ORF">KSP39_PZI016576</name>
</gene>
<dbReference type="EMBL" id="JBBWWQ010000014">
    <property type="protein sequence ID" value="KAK8930822.1"/>
    <property type="molecule type" value="Genomic_DNA"/>
</dbReference>
<dbReference type="AlphaFoldDB" id="A0AAP0B7C7"/>
<evidence type="ECO:0008006" key="5">
    <source>
        <dbReference type="Google" id="ProtNLM"/>
    </source>
</evidence>
<organism evidence="3 4">
    <name type="scientific">Platanthera zijinensis</name>
    <dbReference type="NCBI Taxonomy" id="2320716"/>
    <lineage>
        <taxon>Eukaryota</taxon>
        <taxon>Viridiplantae</taxon>
        <taxon>Streptophyta</taxon>
        <taxon>Embryophyta</taxon>
        <taxon>Tracheophyta</taxon>
        <taxon>Spermatophyta</taxon>
        <taxon>Magnoliopsida</taxon>
        <taxon>Liliopsida</taxon>
        <taxon>Asparagales</taxon>
        <taxon>Orchidaceae</taxon>
        <taxon>Orchidoideae</taxon>
        <taxon>Orchideae</taxon>
        <taxon>Orchidinae</taxon>
        <taxon>Platanthera</taxon>
    </lineage>
</organism>
<evidence type="ECO:0000313" key="4">
    <source>
        <dbReference type="Proteomes" id="UP001418222"/>
    </source>
</evidence>
<dbReference type="InterPro" id="IPR018289">
    <property type="entry name" value="MULE_transposase_dom"/>
</dbReference>